<reference evidence="2 3" key="1">
    <citation type="journal article" date="2023" name="Mol. Phylogenet. Evol.">
        <title>Genome-scale phylogeny and comparative genomics of the fungal order Sordariales.</title>
        <authorList>
            <person name="Hensen N."/>
            <person name="Bonometti L."/>
            <person name="Westerberg I."/>
            <person name="Brannstrom I.O."/>
            <person name="Guillou S."/>
            <person name="Cros-Aarteil S."/>
            <person name="Calhoun S."/>
            <person name="Haridas S."/>
            <person name="Kuo A."/>
            <person name="Mondo S."/>
            <person name="Pangilinan J."/>
            <person name="Riley R."/>
            <person name="LaButti K."/>
            <person name="Andreopoulos B."/>
            <person name="Lipzen A."/>
            <person name="Chen C."/>
            <person name="Yan M."/>
            <person name="Daum C."/>
            <person name="Ng V."/>
            <person name="Clum A."/>
            <person name="Steindorff A."/>
            <person name="Ohm R.A."/>
            <person name="Martin F."/>
            <person name="Silar P."/>
            <person name="Natvig D.O."/>
            <person name="Lalanne C."/>
            <person name="Gautier V."/>
            <person name="Ament-Velasquez S.L."/>
            <person name="Kruys A."/>
            <person name="Hutchinson M.I."/>
            <person name="Powell A.J."/>
            <person name="Barry K."/>
            <person name="Miller A.N."/>
            <person name="Grigoriev I.V."/>
            <person name="Debuchy R."/>
            <person name="Gladieux P."/>
            <person name="Hiltunen Thoren M."/>
            <person name="Johannesson H."/>
        </authorList>
    </citation>
    <scope>NUCLEOTIDE SEQUENCE [LARGE SCALE GENOMIC DNA]</scope>
    <source>
        <strain evidence="2 3">FGSC 10403</strain>
    </source>
</reference>
<proteinExistence type="predicted"/>
<organism evidence="2 3">
    <name type="scientific">Neurospora hispaniola</name>
    <dbReference type="NCBI Taxonomy" id="588809"/>
    <lineage>
        <taxon>Eukaryota</taxon>
        <taxon>Fungi</taxon>
        <taxon>Dikarya</taxon>
        <taxon>Ascomycota</taxon>
        <taxon>Pezizomycotina</taxon>
        <taxon>Sordariomycetes</taxon>
        <taxon>Sordariomycetidae</taxon>
        <taxon>Sordariales</taxon>
        <taxon>Sordariaceae</taxon>
        <taxon>Neurospora</taxon>
    </lineage>
</organism>
<dbReference type="Proteomes" id="UP001285908">
    <property type="component" value="Unassembled WGS sequence"/>
</dbReference>
<dbReference type="AlphaFoldDB" id="A0AAJ0MW39"/>
<dbReference type="GeneID" id="87875654"/>
<evidence type="ECO:0000313" key="3">
    <source>
        <dbReference type="Proteomes" id="UP001285908"/>
    </source>
</evidence>
<name>A0AAJ0MW39_9PEZI</name>
<gene>
    <name evidence="2" type="ORF">B0T23DRAFT_392877</name>
</gene>
<evidence type="ECO:0008006" key="4">
    <source>
        <dbReference type="Google" id="ProtNLM"/>
    </source>
</evidence>
<protein>
    <recommendedName>
        <fullName evidence="4">Secreted protein</fullName>
    </recommendedName>
</protein>
<keyword evidence="3" id="KW-1185">Reference proteome</keyword>
<comment type="caution">
    <text evidence="2">The sequence shown here is derived from an EMBL/GenBank/DDBJ whole genome shotgun (WGS) entry which is preliminary data.</text>
</comment>
<dbReference type="EMBL" id="JAULSX010000001">
    <property type="protein sequence ID" value="KAK3500393.1"/>
    <property type="molecule type" value="Genomic_DNA"/>
</dbReference>
<evidence type="ECO:0000256" key="1">
    <source>
        <dbReference type="SAM" id="SignalP"/>
    </source>
</evidence>
<accession>A0AAJ0MW39</accession>
<dbReference type="RefSeq" id="XP_062698026.1">
    <property type="nucleotide sequence ID" value="XM_062838032.1"/>
</dbReference>
<evidence type="ECO:0000313" key="2">
    <source>
        <dbReference type="EMBL" id="KAK3500393.1"/>
    </source>
</evidence>
<feature type="chain" id="PRO_5042464098" description="Secreted protein" evidence="1">
    <location>
        <begin position="32"/>
        <end position="153"/>
    </location>
</feature>
<feature type="signal peptide" evidence="1">
    <location>
        <begin position="1"/>
        <end position="31"/>
    </location>
</feature>
<sequence length="153" mass="17275">MRTSRYRARAPIVNCLLILLALLAILRQATSHQRPGASFHTLNLTNWALSGHQIKQRYLIYFLAIFTHEAPNANGSALRTTNWRNFLGCHLHATFGSARIDVEGTFICVVYRHHQSGTYIRTLIERCETNTIEEAEPVYVMSETEGSGTKIAT</sequence>
<keyword evidence="1" id="KW-0732">Signal</keyword>